<reference evidence="3 4" key="1">
    <citation type="submission" date="2015-03" db="EMBL/GenBank/DDBJ databases">
        <title>Genome sequencing of Methylobacterium variabile DSM 16961.</title>
        <authorList>
            <person name="Chaudhry V."/>
            <person name="Patil P.B."/>
        </authorList>
    </citation>
    <scope>NUCLEOTIDE SEQUENCE [LARGE SCALE GENOMIC DNA]</scope>
    <source>
        <strain evidence="3 4">DSM 16961</strain>
    </source>
</reference>
<feature type="domain" description="Phasin" evidence="2">
    <location>
        <begin position="93"/>
        <end position="188"/>
    </location>
</feature>
<evidence type="ECO:0000313" key="4">
    <source>
        <dbReference type="Proteomes" id="UP000035955"/>
    </source>
</evidence>
<organism evidence="3 4">
    <name type="scientific">Methylobacterium variabile</name>
    <dbReference type="NCBI Taxonomy" id="298794"/>
    <lineage>
        <taxon>Bacteria</taxon>
        <taxon>Pseudomonadati</taxon>
        <taxon>Pseudomonadota</taxon>
        <taxon>Alphaproteobacteria</taxon>
        <taxon>Hyphomicrobiales</taxon>
        <taxon>Methylobacteriaceae</taxon>
        <taxon>Methylobacterium</taxon>
    </lineage>
</organism>
<dbReference type="InterPro" id="IPR018968">
    <property type="entry name" value="Phasin"/>
</dbReference>
<dbReference type="EMBL" id="LABY01000225">
    <property type="protein sequence ID" value="KMO30494.1"/>
    <property type="molecule type" value="Genomic_DNA"/>
</dbReference>
<evidence type="ECO:0000256" key="1">
    <source>
        <dbReference type="SAM" id="MobiDB-lite"/>
    </source>
</evidence>
<dbReference type="Proteomes" id="UP000035955">
    <property type="component" value="Unassembled WGS sequence"/>
</dbReference>
<sequence length="198" mass="21680">MATTQHSEQAKKTEPVKNAQDGASNGIEHGAAQASRMADLAKDNLDRVGSLQGKTADNAQQIMQMSVETVSRTAREFNEQLARTVGVGSEDGERFAEQARQNTEAIARCGTVMTHAMQDAWRSSVELGQKRWQRNLDGLKRLAGARSVQEFSMLQSEMMRESVQSLVQDAQAVAEKSLRSFEEVGKICSSVKPLPAAR</sequence>
<feature type="region of interest" description="Disordered" evidence="1">
    <location>
        <begin position="1"/>
        <end position="35"/>
    </location>
</feature>
<dbReference type="RefSeq" id="WP_048447507.1">
    <property type="nucleotide sequence ID" value="NZ_LABY01000225.1"/>
</dbReference>
<proteinExistence type="predicted"/>
<protein>
    <submittedName>
        <fullName evidence="3">Phasin</fullName>
    </submittedName>
</protein>
<dbReference type="Pfam" id="PF09361">
    <property type="entry name" value="Phasin_2"/>
    <property type="match status" value="1"/>
</dbReference>
<keyword evidence="4" id="KW-1185">Reference proteome</keyword>
<gene>
    <name evidence="3" type="ORF">VQ02_27930</name>
</gene>
<dbReference type="AlphaFoldDB" id="A0A0J6S9Z8"/>
<comment type="caution">
    <text evidence="3">The sequence shown here is derived from an EMBL/GenBank/DDBJ whole genome shotgun (WGS) entry which is preliminary data.</text>
</comment>
<evidence type="ECO:0000259" key="2">
    <source>
        <dbReference type="Pfam" id="PF09361"/>
    </source>
</evidence>
<dbReference type="PATRIC" id="fig|298794.3.peg.3488"/>
<dbReference type="OrthoDB" id="8019734at2"/>
<name>A0A0J6S9Z8_9HYPH</name>
<evidence type="ECO:0000313" key="3">
    <source>
        <dbReference type="EMBL" id="KMO30494.1"/>
    </source>
</evidence>
<accession>A0A0J6S9Z8</accession>